<dbReference type="EMBL" id="KE561154">
    <property type="protein sequence ID" value="EPZ32436.1"/>
    <property type="molecule type" value="Genomic_DNA"/>
</dbReference>
<protein>
    <submittedName>
        <fullName evidence="1">Uncharacterized protein</fullName>
    </submittedName>
</protein>
<dbReference type="Proteomes" id="UP000030755">
    <property type="component" value="Unassembled WGS sequence"/>
</dbReference>
<reference evidence="1 2" key="1">
    <citation type="journal article" date="2013" name="Curr. Biol.">
        <title>Shared signatures of parasitism and phylogenomics unite Cryptomycota and microsporidia.</title>
        <authorList>
            <person name="James T.Y."/>
            <person name="Pelin A."/>
            <person name="Bonen L."/>
            <person name="Ahrendt S."/>
            <person name="Sain D."/>
            <person name="Corradi N."/>
            <person name="Stajich J.E."/>
        </authorList>
    </citation>
    <scope>NUCLEOTIDE SEQUENCE [LARGE SCALE GENOMIC DNA]</scope>
    <source>
        <strain evidence="1 2">CSF55</strain>
    </source>
</reference>
<name>A0A075AQB3_ROZAC</name>
<accession>A0A075AQB3</accession>
<evidence type="ECO:0000313" key="2">
    <source>
        <dbReference type="Proteomes" id="UP000030755"/>
    </source>
</evidence>
<proteinExistence type="predicted"/>
<organism evidence="1 2">
    <name type="scientific">Rozella allomycis (strain CSF55)</name>
    <dbReference type="NCBI Taxonomy" id="988480"/>
    <lineage>
        <taxon>Eukaryota</taxon>
        <taxon>Fungi</taxon>
        <taxon>Fungi incertae sedis</taxon>
        <taxon>Cryptomycota</taxon>
        <taxon>Cryptomycota incertae sedis</taxon>
        <taxon>Rozella</taxon>
    </lineage>
</organism>
<evidence type="ECO:0000313" key="1">
    <source>
        <dbReference type="EMBL" id="EPZ32436.1"/>
    </source>
</evidence>
<dbReference type="HOGENOM" id="CLU_2211453_0_0_1"/>
<sequence length="107" mass="12776">MVECPKLESIRSKHTSLTSILDEFCSFCFKQERESELIKVCKSCIEERSKEIKSEIENKMVDRIDHTLCRRELNSMQFEFKKYAKEAKYLLEKNTEELRAQAEIIDF</sequence>
<gene>
    <name evidence="1" type="ORF">O9G_001338</name>
</gene>
<keyword evidence="2" id="KW-1185">Reference proteome</keyword>
<dbReference type="AlphaFoldDB" id="A0A075AQB3"/>